<comment type="cofactor">
    <cofactor evidence="1">
        <name>Mn(2+)</name>
        <dbReference type="ChEBI" id="CHEBI:29035"/>
    </cofactor>
</comment>
<keyword evidence="4" id="KW-0479">Metal-binding</keyword>
<dbReference type="SUPFAM" id="SSF56219">
    <property type="entry name" value="DNase I-like"/>
    <property type="match status" value="1"/>
</dbReference>
<comment type="cofactor">
    <cofactor evidence="2">
        <name>Mg(2+)</name>
        <dbReference type="ChEBI" id="CHEBI:18420"/>
    </cofactor>
</comment>
<keyword evidence="5" id="KW-0227">DNA damage</keyword>
<evidence type="ECO:0000256" key="5">
    <source>
        <dbReference type="ARBA" id="ARBA00022763"/>
    </source>
</evidence>
<gene>
    <name evidence="11" type="ORF">EV195_10673</name>
</gene>
<dbReference type="GO" id="GO:0006281">
    <property type="term" value="P:DNA repair"/>
    <property type="evidence" value="ECO:0007669"/>
    <property type="project" value="UniProtKB-KW"/>
</dbReference>
<evidence type="ECO:0000256" key="9">
    <source>
        <dbReference type="SAM" id="Phobius"/>
    </source>
</evidence>
<dbReference type="InterPro" id="IPR005135">
    <property type="entry name" value="Endo/exonuclease/phosphatase"/>
</dbReference>
<dbReference type="EMBL" id="SLXM01000006">
    <property type="protein sequence ID" value="TCP24271.1"/>
    <property type="molecule type" value="Genomic_DNA"/>
</dbReference>
<dbReference type="Gene3D" id="3.60.10.10">
    <property type="entry name" value="Endonuclease/exonuclease/phosphatase"/>
    <property type="match status" value="1"/>
</dbReference>
<keyword evidence="7" id="KW-0460">Magnesium</keyword>
<evidence type="ECO:0000256" key="6">
    <source>
        <dbReference type="ARBA" id="ARBA00022801"/>
    </source>
</evidence>
<organism evidence="11 12">
    <name type="scientific">Tenacibaculum skagerrakense</name>
    <dbReference type="NCBI Taxonomy" id="186571"/>
    <lineage>
        <taxon>Bacteria</taxon>
        <taxon>Pseudomonadati</taxon>
        <taxon>Bacteroidota</taxon>
        <taxon>Flavobacteriia</taxon>
        <taxon>Flavobacteriales</taxon>
        <taxon>Flavobacteriaceae</taxon>
        <taxon>Tenacibaculum</taxon>
    </lineage>
</organism>
<evidence type="ECO:0000313" key="11">
    <source>
        <dbReference type="EMBL" id="TCP24271.1"/>
    </source>
</evidence>
<accession>A0A4R2NRY0</accession>
<evidence type="ECO:0000256" key="3">
    <source>
        <dbReference type="ARBA" id="ARBA00022722"/>
    </source>
</evidence>
<dbReference type="CDD" id="cd09084">
    <property type="entry name" value="EEP-2"/>
    <property type="match status" value="1"/>
</dbReference>
<feature type="transmembrane region" description="Helical" evidence="9">
    <location>
        <begin position="41"/>
        <end position="64"/>
    </location>
</feature>
<dbReference type="PANTHER" id="PTHR15822">
    <property type="entry name" value="TRAF AND TNF RECEPTOR-ASSOCIATED PROTEIN"/>
    <property type="match status" value="1"/>
</dbReference>
<keyword evidence="9" id="KW-0472">Membrane</keyword>
<keyword evidence="11" id="KW-0269">Exonuclease</keyword>
<dbReference type="GO" id="GO:0004519">
    <property type="term" value="F:endonuclease activity"/>
    <property type="evidence" value="ECO:0007669"/>
    <property type="project" value="UniProtKB-KW"/>
</dbReference>
<keyword evidence="9" id="KW-0812">Transmembrane</keyword>
<feature type="transmembrane region" description="Helical" evidence="9">
    <location>
        <begin position="71"/>
        <end position="89"/>
    </location>
</feature>
<feature type="domain" description="Endonuclease/exonuclease/phosphatase" evidence="10">
    <location>
        <begin position="105"/>
        <end position="330"/>
    </location>
</feature>
<dbReference type="OrthoDB" id="635146at2"/>
<name>A0A4R2NRY0_9FLAO</name>
<dbReference type="Proteomes" id="UP000294564">
    <property type="component" value="Unassembled WGS sequence"/>
</dbReference>
<keyword evidence="8" id="KW-0234">DNA repair</keyword>
<dbReference type="InterPro" id="IPR051547">
    <property type="entry name" value="TDP2-like"/>
</dbReference>
<evidence type="ECO:0000256" key="8">
    <source>
        <dbReference type="ARBA" id="ARBA00023204"/>
    </source>
</evidence>
<feature type="transmembrane region" description="Helical" evidence="9">
    <location>
        <begin position="12"/>
        <end position="35"/>
    </location>
</feature>
<evidence type="ECO:0000256" key="4">
    <source>
        <dbReference type="ARBA" id="ARBA00022723"/>
    </source>
</evidence>
<dbReference type="AlphaFoldDB" id="A0A4R2NRY0"/>
<evidence type="ECO:0000259" key="10">
    <source>
        <dbReference type="Pfam" id="PF03372"/>
    </source>
</evidence>
<keyword evidence="12" id="KW-1185">Reference proteome</keyword>
<evidence type="ECO:0000256" key="1">
    <source>
        <dbReference type="ARBA" id="ARBA00001936"/>
    </source>
</evidence>
<sequence>MASKRQFNFFQKLLYFINSIVATILLLSYFLAFVSPKTVPVFSVASLAVPFLIVVNLVFLIYWIIKLKKHFILSGVVLLFGWMFFPPFVKFSKKNTALNSDVKVMSYNVRMFNLYNWITEKDIDKKIMNFINEKEPDIIALQEYYDAKNVKLNFPYQYFVPKSKRNSFGSAIFSKYKIINKGSLDFENSANNAIFIDIVKNKDTVRVYNLHLQSLKLNPQKENFGEANSEKLVDRLKTGFIKQASQVEAFLEHEKQWKGKKIICGDFNNTAYSWVYRQLAKNKQDAFEVAGSGLGKSFNYFFPIRIDFILTDNKTKVHSFKTYSEKLSDHFPIMSRINFD</sequence>
<dbReference type="GO" id="GO:0004527">
    <property type="term" value="F:exonuclease activity"/>
    <property type="evidence" value="ECO:0007669"/>
    <property type="project" value="UniProtKB-KW"/>
</dbReference>
<comment type="caution">
    <text evidence="11">The sequence shown here is derived from an EMBL/GenBank/DDBJ whole genome shotgun (WGS) entry which is preliminary data.</text>
</comment>
<evidence type="ECO:0000313" key="12">
    <source>
        <dbReference type="Proteomes" id="UP000294564"/>
    </source>
</evidence>
<keyword evidence="3" id="KW-0540">Nuclease</keyword>
<keyword evidence="9" id="KW-1133">Transmembrane helix</keyword>
<dbReference type="GO" id="GO:0046872">
    <property type="term" value="F:metal ion binding"/>
    <property type="evidence" value="ECO:0007669"/>
    <property type="project" value="UniProtKB-KW"/>
</dbReference>
<keyword evidence="6 11" id="KW-0378">Hydrolase</keyword>
<reference evidence="11 12" key="1">
    <citation type="submission" date="2019-03" db="EMBL/GenBank/DDBJ databases">
        <title>Genomic Encyclopedia of Type Strains, Phase IV (KMG-IV): sequencing the most valuable type-strain genomes for metagenomic binning, comparative biology and taxonomic classification.</title>
        <authorList>
            <person name="Goeker M."/>
        </authorList>
    </citation>
    <scope>NUCLEOTIDE SEQUENCE [LARGE SCALE GENOMIC DNA]</scope>
    <source>
        <strain evidence="11 12">DSM 14836</strain>
    </source>
</reference>
<keyword evidence="11" id="KW-0255">Endonuclease</keyword>
<evidence type="ECO:0000256" key="7">
    <source>
        <dbReference type="ARBA" id="ARBA00022842"/>
    </source>
</evidence>
<proteinExistence type="predicted"/>
<evidence type="ECO:0000256" key="2">
    <source>
        <dbReference type="ARBA" id="ARBA00001946"/>
    </source>
</evidence>
<protein>
    <submittedName>
        <fullName evidence="11">Endonuclease/exonuclease/phosphatase family metal-dependent hydrolase</fullName>
    </submittedName>
</protein>
<dbReference type="InterPro" id="IPR036691">
    <property type="entry name" value="Endo/exonu/phosph_ase_sf"/>
</dbReference>
<dbReference type="Pfam" id="PF03372">
    <property type="entry name" value="Exo_endo_phos"/>
    <property type="match status" value="1"/>
</dbReference>
<dbReference type="PANTHER" id="PTHR15822:SF4">
    <property type="entry name" value="TYROSYL-DNA PHOSPHODIESTERASE 2"/>
    <property type="match status" value="1"/>
</dbReference>